<dbReference type="EMBL" id="CDMZ01003994">
    <property type="protein sequence ID" value="CEM48321.1"/>
    <property type="molecule type" value="Genomic_DNA"/>
</dbReference>
<evidence type="ECO:0000313" key="1">
    <source>
        <dbReference type="EMBL" id="CEM48321.1"/>
    </source>
</evidence>
<organism evidence="1">
    <name type="scientific">Chromera velia CCMP2878</name>
    <dbReference type="NCBI Taxonomy" id="1169474"/>
    <lineage>
        <taxon>Eukaryota</taxon>
        <taxon>Sar</taxon>
        <taxon>Alveolata</taxon>
        <taxon>Colpodellida</taxon>
        <taxon>Chromeraceae</taxon>
        <taxon>Chromera</taxon>
    </lineage>
</organism>
<dbReference type="AlphaFoldDB" id="A0A0G4HVC2"/>
<reference evidence="1" key="1">
    <citation type="submission" date="2014-11" db="EMBL/GenBank/DDBJ databases">
        <authorList>
            <person name="Otto D Thomas"/>
            <person name="Naeem Raeece"/>
        </authorList>
    </citation>
    <scope>NUCLEOTIDE SEQUENCE</scope>
</reference>
<proteinExistence type="predicted"/>
<name>A0A0G4HVC2_9ALVE</name>
<protein>
    <submittedName>
        <fullName evidence="1">Uncharacterized protein</fullName>
    </submittedName>
</protein>
<gene>
    <name evidence="1" type="ORF">Cvel_32102</name>
</gene>
<dbReference type="VEuPathDB" id="CryptoDB:Cvel_32102"/>
<accession>A0A0G4HVC2</accession>
<dbReference type="PhylomeDB" id="A0A0G4HVC2"/>
<sequence length="228" mass="26128">MLNQWDDDVKPLIQSRKEAPAAAACIPNSVDVDSFQFLLSSWTPIFHLIAKNAVALWPLSVLRFLLDKHHPVPRRQDTPAVLHTLGMREAEVKSAMEGATRLVDPECPPLMGDYTLVCLSYGWLSKEHPDPDLFHLRLLVEELEQQWWAQGKRRERVFVFWDYMAIPQNSRGFSRELTPDAAVAGTSQFSSLPFQPHQQSEKDLLELFKLAISNLDLFYGSPQTRVFR</sequence>